<evidence type="ECO:0000313" key="1">
    <source>
        <dbReference type="Proteomes" id="UP000887579"/>
    </source>
</evidence>
<dbReference type="WBParaSite" id="ES5_v2.g22176.t1">
    <property type="protein sequence ID" value="ES5_v2.g22176.t1"/>
    <property type="gene ID" value="ES5_v2.g22176"/>
</dbReference>
<protein>
    <submittedName>
        <fullName evidence="2">Lipase</fullName>
    </submittedName>
</protein>
<organism evidence="1 2">
    <name type="scientific">Panagrolaimus sp. ES5</name>
    <dbReference type="NCBI Taxonomy" id="591445"/>
    <lineage>
        <taxon>Eukaryota</taxon>
        <taxon>Metazoa</taxon>
        <taxon>Ecdysozoa</taxon>
        <taxon>Nematoda</taxon>
        <taxon>Chromadorea</taxon>
        <taxon>Rhabditida</taxon>
        <taxon>Tylenchina</taxon>
        <taxon>Panagrolaimomorpha</taxon>
        <taxon>Panagrolaimoidea</taxon>
        <taxon>Panagrolaimidae</taxon>
        <taxon>Panagrolaimus</taxon>
    </lineage>
</organism>
<evidence type="ECO:0000313" key="2">
    <source>
        <dbReference type="WBParaSite" id="ES5_v2.g22176.t1"/>
    </source>
</evidence>
<reference evidence="2" key="1">
    <citation type="submission" date="2022-11" db="UniProtKB">
        <authorList>
            <consortium name="WormBaseParasite"/>
        </authorList>
    </citation>
    <scope>IDENTIFICATION</scope>
</reference>
<name>A0AC34FX70_9BILA</name>
<proteinExistence type="predicted"/>
<dbReference type="Proteomes" id="UP000887579">
    <property type="component" value="Unplaced"/>
</dbReference>
<accession>A0AC34FX70</accession>
<sequence length="390" mass="45069">MTVPEIIRRWGYPVETYNVVTTDGYVLVLHRIPFGKKGYNPGSKPVVFLQHGLLCTSSVWIMNLPHQSLGFMLADAGYDVWLGNMRGNTYSRRHANPRIRSQEYWRFSWSDMARYDLPAMIDGVLNITGESQLYYIGHSQGTLTMFSMLSENEKMNHKIRAYFAIAPVGTIANVKGLFRYLGENMYNELETRIPVYLAHNPAGTSIRNILHYCQMVRNQLHLDYDYGEKGNQQKYSSPVPPAFNITKIKVPMYLYYSDSDWLATPADVQGYLLKKLNKKYIKEVKHLHDYNHNDFLWGLRAPEDIYKPIIKHIRLDWVKWKAHLLHTTTVPTTTVTYKPPFNQLNDTTEDEDLLVSIIKPLSQTTTMLPVSITTISKKDNDLLKPVAEEK</sequence>